<dbReference type="PANTHER" id="PTHR23512:SF3">
    <property type="entry name" value="MAJOR FACILITATOR SUPERFAMILY DOMAIN-CONTAINING PROTEIN 1"/>
    <property type="match status" value="1"/>
</dbReference>
<evidence type="ECO:0000256" key="6">
    <source>
        <dbReference type="ARBA" id="ARBA00023136"/>
    </source>
</evidence>
<comment type="subcellular location">
    <subcellularLocation>
        <location evidence="1">Lysosome membrane</location>
        <topology evidence="1">Multi-pass membrane protein</topology>
    </subcellularLocation>
</comment>
<evidence type="ECO:0000256" key="21">
    <source>
        <dbReference type="ARBA" id="ARBA00044985"/>
    </source>
</evidence>
<keyword evidence="5 25" id="KW-1133">Transmembrane helix</keyword>
<sequence>MTEIILDKNEEKPILKERGLSDHLFRYFGLLFICLITFASYYIYDIPSAAQKDIQELFKINNSEFSIFYSIYCYPNIIIVFFGGFLIDTVFGPRKGGLFFVSLVLVGQIIFSIAGSLESFALAAFGRFIFGLGNESLNVAQSTFCASWFKGRSDINLVTVGALWFGTLVCVISLLSCIVLVILDRIRVSRDGDCDKVLNEPVKIKDVLKFPISLYFLIMAIVFFYTPLVVFISNSTKFIQTKWPEYNASSVISVPFIVSAMSPIIGFVISRVGRNVSFMALSSTLLAIGHFMIAFTTINPYYSMFLMGVGYATMVGSCWSLFPSLVPNDRMGTAFGFCYALVNAGVAIFSSLIGPILDATDDNYEITESIFLILCILSIVATIILAIIDIKNRAINVSSQEMKTKVLELNAHHQYEPIQDIQEIDTDI</sequence>
<feature type="transmembrane region" description="Helical" evidence="25">
    <location>
        <begin position="99"/>
        <end position="125"/>
    </location>
</feature>
<gene>
    <name evidence="26" type="ORF">CYY_008160</name>
</gene>
<evidence type="ECO:0000256" key="24">
    <source>
        <dbReference type="ARBA" id="ARBA00046376"/>
    </source>
</evidence>
<evidence type="ECO:0000256" key="11">
    <source>
        <dbReference type="ARBA" id="ARBA00044884"/>
    </source>
</evidence>
<dbReference type="Gene3D" id="1.20.1250.20">
    <property type="entry name" value="MFS general substrate transporter like domains"/>
    <property type="match status" value="2"/>
</dbReference>
<evidence type="ECO:0000256" key="10">
    <source>
        <dbReference type="ARBA" id="ARBA00044881"/>
    </source>
</evidence>
<evidence type="ECO:0000256" key="13">
    <source>
        <dbReference type="ARBA" id="ARBA00044893"/>
    </source>
</evidence>
<evidence type="ECO:0000256" key="9">
    <source>
        <dbReference type="ARBA" id="ARBA00044878"/>
    </source>
</evidence>
<dbReference type="GO" id="GO:0005765">
    <property type="term" value="C:lysosomal membrane"/>
    <property type="evidence" value="ECO:0007669"/>
    <property type="project" value="UniProtKB-SubCell"/>
</dbReference>
<dbReference type="InterPro" id="IPR011701">
    <property type="entry name" value="MFS"/>
</dbReference>
<dbReference type="InterPro" id="IPR052187">
    <property type="entry name" value="MFSD1"/>
</dbReference>
<comment type="catalytic activity">
    <reaction evidence="13">
        <text>L-alpha-aminoacyl-L-lysine(out) = L-alpha-aminoacyl-L-lysine(in)</text>
        <dbReference type="Rhea" id="RHEA:79383"/>
        <dbReference type="ChEBI" id="CHEBI:229966"/>
    </reaction>
</comment>
<comment type="function">
    <text evidence="23">Lysosomal dipeptide uniporter that selectively exports lysine, arginine or histidine-containing dipeptides with a net positive charge from the lysosome lumen into the cytosol. Could play a role in a specific type of protein O-glycosylation indirectly regulating macrophages migration and tissue invasion. Also essential for liver homeostasis.</text>
</comment>
<evidence type="ECO:0000256" key="5">
    <source>
        <dbReference type="ARBA" id="ARBA00022989"/>
    </source>
</evidence>
<evidence type="ECO:0000313" key="27">
    <source>
        <dbReference type="Proteomes" id="UP000695562"/>
    </source>
</evidence>
<comment type="catalytic activity">
    <reaction evidence="10">
        <text>L-alpha-aminoacyl-L-arginine(out) = L-alpha-aminoacyl-L-arginine(in)</text>
        <dbReference type="Rhea" id="RHEA:79367"/>
        <dbReference type="ChEBI" id="CHEBI:229968"/>
    </reaction>
</comment>
<evidence type="ECO:0000256" key="12">
    <source>
        <dbReference type="ARBA" id="ARBA00044891"/>
    </source>
</evidence>
<evidence type="ECO:0000256" key="16">
    <source>
        <dbReference type="ARBA" id="ARBA00044900"/>
    </source>
</evidence>
<comment type="catalytic activity">
    <reaction evidence="8">
        <text>L-lysyl-L-alanine(out) = L-lysyl-L-alanine(in)</text>
        <dbReference type="Rhea" id="RHEA:79399"/>
        <dbReference type="ChEBI" id="CHEBI:229954"/>
    </reaction>
</comment>
<comment type="catalytic activity">
    <reaction evidence="18">
        <text>L-histidyl-L-alpha-amino acid(out) = L-histidyl-L-alpha-amino acid(in)</text>
        <dbReference type="Rhea" id="RHEA:79379"/>
        <dbReference type="ChEBI" id="CHEBI:229964"/>
    </reaction>
</comment>
<evidence type="ECO:0000256" key="18">
    <source>
        <dbReference type="ARBA" id="ARBA00044912"/>
    </source>
</evidence>
<feature type="transmembrane region" description="Helical" evidence="25">
    <location>
        <begin position="24"/>
        <end position="44"/>
    </location>
</feature>
<evidence type="ECO:0000256" key="4">
    <source>
        <dbReference type="ARBA" id="ARBA00022692"/>
    </source>
</evidence>
<name>A0A8J4UXI4_9MYCE</name>
<protein>
    <recommendedName>
        <fullName evidence="21">Lysosomal dipeptide transporter MFSD1</fullName>
    </recommendedName>
    <alternativeName>
        <fullName evidence="22">Major facilitator superfamily domain-containing protein 1</fullName>
    </alternativeName>
</protein>
<evidence type="ECO:0000256" key="7">
    <source>
        <dbReference type="ARBA" id="ARBA00023228"/>
    </source>
</evidence>
<keyword evidence="7" id="KW-0458">Lysosome</keyword>
<feature type="transmembrane region" description="Helical" evidence="25">
    <location>
        <begin position="162"/>
        <end position="183"/>
    </location>
</feature>
<dbReference type="SUPFAM" id="SSF103473">
    <property type="entry name" value="MFS general substrate transporter"/>
    <property type="match status" value="1"/>
</dbReference>
<evidence type="ECO:0000313" key="26">
    <source>
        <dbReference type="EMBL" id="KAF2070528.1"/>
    </source>
</evidence>
<dbReference type="OrthoDB" id="424834at2759"/>
<keyword evidence="27" id="KW-1185">Reference proteome</keyword>
<feature type="transmembrane region" description="Helical" evidence="25">
    <location>
        <begin position="67"/>
        <end position="87"/>
    </location>
</feature>
<evidence type="ECO:0000256" key="3">
    <source>
        <dbReference type="ARBA" id="ARBA00022448"/>
    </source>
</evidence>
<dbReference type="GO" id="GO:0022857">
    <property type="term" value="F:transmembrane transporter activity"/>
    <property type="evidence" value="ECO:0007669"/>
    <property type="project" value="InterPro"/>
</dbReference>
<comment type="similarity">
    <text evidence="2">Belongs to the major facilitator superfamily.</text>
</comment>
<evidence type="ECO:0000256" key="25">
    <source>
        <dbReference type="SAM" id="Phobius"/>
    </source>
</evidence>
<dbReference type="InterPro" id="IPR036259">
    <property type="entry name" value="MFS_trans_sf"/>
</dbReference>
<comment type="catalytic activity">
    <reaction evidence="17">
        <text>L-arginyl-glycine(out) = L-arginyl-glycine(in)</text>
        <dbReference type="Rhea" id="RHEA:79391"/>
        <dbReference type="ChEBI" id="CHEBI:229955"/>
    </reaction>
</comment>
<comment type="catalytic activity">
    <reaction evidence="15">
        <text>L-arginyl-L-alpha-amino acid(out) = L-arginyl-L-alpha-amino acid(in)</text>
        <dbReference type="Rhea" id="RHEA:79371"/>
        <dbReference type="ChEBI" id="CHEBI:84315"/>
    </reaction>
</comment>
<evidence type="ECO:0000256" key="15">
    <source>
        <dbReference type="ARBA" id="ARBA00044899"/>
    </source>
</evidence>
<comment type="catalytic activity">
    <reaction evidence="14">
        <text>L-aspartyl-L-lysine(out) = L-aspartyl-L-lysine(in)</text>
        <dbReference type="Rhea" id="RHEA:79411"/>
        <dbReference type="ChEBI" id="CHEBI:229953"/>
    </reaction>
</comment>
<dbReference type="Proteomes" id="UP000695562">
    <property type="component" value="Unassembled WGS sequence"/>
</dbReference>
<evidence type="ECO:0000256" key="20">
    <source>
        <dbReference type="ARBA" id="ARBA00044924"/>
    </source>
</evidence>
<keyword evidence="4 25" id="KW-0812">Transmembrane</keyword>
<comment type="catalytic activity">
    <reaction evidence="12">
        <text>L-lysyl-L-alpha-amino acid(out) = L-lysyl-L-alpha-amino acid(in)</text>
        <dbReference type="Rhea" id="RHEA:79387"/>
        <dbReference type="ChEBI" id="CHEBI:229965"/>
    </reaction>
</comment>
<accession>A0A8J4UXI4</accession>
<evidence type="ECO:0000256" key="2">
    <source>
        <dbReference type="ARBA" id="ARBA00008335"/>
    </source>
</evidence>
<evidence type="ECO:0000256" key="1">
    <source>
        <dbReference type="ARBA" id="ARBA00004155"/>
    </source>
</evidence>
<organism evidence="26 27">
    <name type="scientific">Polysphondylium violaceum</name>
    <dbReference type="NCBI Taxonomy" id="133409"/>
    <lineage>
        <taxon>Eukaryota</taxon>
        <taxon>Amoebozoa</taxon>
        <taxon>Evosea</taxon>
        <taxon>Eumycetozoa</taxon>
        <taxon>Dictyostelia</taxon>
        <taxon>Dictyosteliales</taxon>
        <taxon>Dictyosteliaceae</taxon>
        <taxon>Polysphondylium</taxon>
    </lineage>
</organism>
<dbReference type="EMBL" id="AJWJ01000480">
    <property type="protein sequence ID" value="KAF2070528.1"/>
    <property type="molecule type" value="Genomic_DNA"/>
</dbReference>
<feature type="transmembrane region" description="Helical" evidence="25">
    <location>
        <begin position="212"/>
        <end position="232"/>
    </location>
</feature>
<feature type="transmembrane region" description="Helical" evidence="25">
    <location>
        <begin position="369"/>
        <end position="388"/>
    </location>
</feature>
<comment type="catalytic activity">
    <reaction evidence="9">
        <text>L-histidyl-glycine(out) = L-histidyl-glycine(in)</text>
        <dbReference type="Rhea" id="RHEA:79395"/>
        <dbReference type="ChEBI" id="CHEBI:229957"/>
    </reaction>
</comment>
<dbReference type="PANTHER" id="PTHR23512">
    <property type="entry name" value="MAJOR FACILITATOR SUPERFAMILY DOMAIN-CONTAINING PROTEIN 1"/>
    <property type="match status" value="1"/>
</dbReference>
<proteinExistence type="inferred from homology"/>
<evidence type="ECO:0000256" key="8">
    <source>
        <dbReference type="ARBA" id="ARBA00044876"/>
    </source>
</evidence>
<keyword evidence="3" id="KW-0813">Transport</keyword>
<comment type="subunit">
    <text evidence="24">Homodimer. Interacts with lysosomal protein GLMP (via lumenal domain); the interaction starts while both proteins are still in the endoplasmic reticulum and is required for stabilization of MFSD1 in lysosomes but has no direct effect on its targeting to lysosomes or transporter activity.</text>
</comment>
<comment type="caution">
    <text evidence="26">The sequence shown here is derived from an EMBL/GenBank/DDBJ whole genome shotgun (WGS) entry which is preliminary data.</text>
</comment>
<comment type="catalytic activity">
    <reaction evidence="11">
        <text>L-alpha-aminoacyl-L-histidine(out) = L-alpha-aminoacyl-L-histidine(in)</text>
        <dbReference type="Rhea" id="RHEA:79375"/>
        <dbReference type="ChEBI" id="CHEBI:229967"/>
    </reaction>
</comment>
<feature type="transmembrane region" description="Helical" evidence="25">
    <location>
        <begin position="301"/>
        <end position="322"/>
    </location>
</feature>
<comment type="catalytic activity">
    <reaction evidence="16">
        <text>L-lysyl-L-lysine(out) = L-lysyl-L-lysine(in)</text>
        <dbReference type="Rhea" id="RHEA:79403"/>
        <dbReference type="ChEBI" id="CHEBI:229956"/>
    </reaction>
</comment>
<comment type="catalytic activity">
    <reaction evidence="20">
        <text>L-lysyl-glycine(out) = L-lysyl-glycine(in)</text>
        <dbReference type="Rhea" id="RHEA:79407"/>
        <dbReference type="ChEBI" id="CHEBI:191202"/>
    </reaction>
</comment>
<evidence type="ECO:0000256" key="17">
    <source>
        <dbReference type="ARBA" id="ARBA00044903"/>
    </source>
</evidence>
<dbReference type="AlphaFoldDB" id="A0A8J4UXI4"/>
<keyword evidence="6 25" id="KW-0472">Membrane</keyword>
<feature type="transmembrane region" description="Helical" evidence="25">
    <location>
        <begin position="276"/>
        <end position="295"/>
    </location>
</feature>
<evidence type="ECO:0000256" key="22">
    <source>
        <dbReference type="ARBA" id="ARBA00045018"/>
    </source>
</evidence>
<reference evidence="26" key="1">
    <citation type="submission" date="2020-01" db="EMBL/GenBank/DDBJ databases">
        <title>Development of genomics and gene disruption for Polysphondylium violaceum indicates a role for the polyketide synthase stlB in stalk morphogenesis.</title>
        <authorList>
            <person name="Narita B."/>
            <person name="Kawabe Y."/>
            <person name="Kin K."/>
            <person name="Saito T."/>
            <person name="Gibbs R."/>
            <person name="Kuspa A."/>
            <person name="Muzny D."/>
            <person name="Queller D."/>
            <person name="Richards S."/>
            <person name="Strassman J."/>
            <person name="Sucgang R."/>
            <person name="Worley K."/>
            <person name="Schaap P."/>
        </authorList>
    </citation>
    <scope>NUCLEOTIDE SEQUENCE</scope>
    <source>
        <strain evidence="26">QSvi11</strain>
    </source>
</reference>
<comment type="catalytic activity">
    <reaction evidence="19">
        <text>L-alanyl-L-lysine(out) = L-alanyl-L-lysine(in)</text>
        <dbReference type="Rhea" id="RHEA:79415"/>
        <dbReference type="ChEBI" id="CHEBI:192470"/>
    </reaction>
</comment>
<evidence type="ECO:0000256" key="19">
    <source>
        <dbReference type="ARBA" id="ARBA00044919"/>
    </source>
</evidence>
<evidence type="ECO:0000256" key="23">
    <source>
        <dbReference type="ARBA" id="ARBA00045709"/>
    </source>
</evidence>
<evidence type="ECO:0000256" key="14">
    <source>
        <dbReference type="ARBA" id="ARBA00044898"/>
    </source>
</evidence>
<feature type="transmembrane region" description="Helical" evidence="25">
    <location>
        <begin position="252"/>
        <end position="269"/>
    </location>
</feature>
<dbReference type="Pfam" id="PF07690">
    <property type="entry name" value="MFS_1"/>
    <property type="match status" value="2"/>
</dbReference>
<feature type="transmembrane region" description="Helical" evidence="25">
    <location>
        <begin position="334"/>
        <end position="357"/>
    </location>
</feature>